<dbReference type="AlphaFoldDB" id="A0A365XYQ0"/>
<evidence type="ECO:0000313" key="2">
    <source>
        <dbReference type="Proteomes" id="UP000253410"/>
    </source>
</evidence>
<sequence>MQEQGMNLNIRYDAPREIWDKIPFIYTQLNGWLGFGEGGDLGEEGIPYWFSYNEKEKHISASVEPGGLQFTGLMDDTDWQIWVKEIKHIATRELGYKVGEIELGEVDF</sequence>
<dbReference type="RefSeq" id="WP_113613787.1">
    <property type="nucleotide sequence ID" value="NZ_QFFJ01000001.1"/>
</dbReference>
<gene>
    <name evidence="1" type="ORF">DF182_00760</name>
</gene>
<evidence type="ECO:0000313" key="1">
    <source>
        <dbReference type="EMBL" id="RBL91188.1"/>
    </source>
</evidence>
<dbReference type="OrthoDB" id="1930967at2"/>
<dbReference type="Proteomes" id="UP000253410">
    <property type="component" value="Unassembled WGS sequence"/>
</dbReference>
<protein>
    <submittedName>
        <fullName evidence="1">Uncharacterized protein</fullName>
    </submittedName>
</protein>
<accession>A0A365XYQ0</accession>
<comment type="caution">
    <text evidence="1">The sequence shown here is derived from an EMBL/GenBank/DDBJ whole genome shotgun (WGS) entry which is preliminary data.</text>
</comment>
<keyword evidence="2" id="KW-1185">Reference proteome</keyword>
<name>A0A365XYQ0_9BACT</name>
<dbReference type="EMBL" id="QFFJ01000001">
    <property type="protein sequence ID" value="RBL91188.1"/>
    <property type="molecule type" value="Genomic_DNA"/>
</dbReference>
<organism evidence="1 2">
    <name type="scientific">Chitinophaga flava</name>
    <dbReference type="NCBI Taxonomy" id="2259036"/>
    <lineage>
        <taxon>Bacteria</taxon>
        <taxon>Pseudomonadati</taxon>
        <taxon>Bacteroidota</taxon>
        <taxon>Chitinophagia</taxon>
        <taxon>Chitinophagales</taxon>
        <taxon>Chitinophagaceae</taxon>
        <taxon>Chitinophaga</taxon>
    </lineage>
</organism>
<reference evidence="1 2" key="1">
    <citation type="submission" date="2018-05" db="EMBL/GenBank/DDBJ databases">
        <title>Chitinophaga sp. K3CV102501T nov., isolated from isolated from a monsoon evergreen broad-leaved forest soil.</title>
        <authorList>
            <person name="Lv Y."/>
        </authorList>
    </citation>
    <scope>NUCLEOTIDE SEQUENCE [LARGE SCALE GENOMIC DNA]</scope>
    <source>
        <strain evidence="1 2">GDMCC 1.1325</strain>
    </source>
</reference>
<proteinExistence type="predicted"/>